<dbReference type="InterPro" id="IPR050959">
    <property type="entry name" value="MarA-like"/>
</dbReference>
<evidence type="ECO:0000313" key="6">
    <source>
        <dbReference type="Proteomes" id="UP000290909"/>
    </source>
</evidence>
<dbReference type="STRING" id="1408416.GCA_000702765_01008"/>
<reference evidence="5 6" key="1">
    <citation type="submission" date="2019-01" db="EMBL/GenBank/DDBJ databases">
        <authorList>
            <consortium name="Pathogen Informatics"/>
        </authorList>
    </citation>
    <scope>NUCLEOTIDE SEQUENCE [LARGE SCALE GENOMIC DNA]</scope>
    <source>
        <strain evidence="5 6">NCTC10172</strain>
    </source>
</reference>
<keyword evidence="3" id="KW-0804">Transcription</keyword>
<dbReference type="KEGG" id="ahk:NCTC10172_00410"/>
<dbReference type="GO" id="GO:0003700">
    <property type="term" value="F:DNA-binding transcription factor activity"/>
    <property type="evidence" value="ECO:0007669"/>
    <property type="project" value="InterPro"/>
</dbReference>
<dbReference type="RefSeq" id="WP_051659036.1">
    <property type="nucleotide sequence ID" value="NZ_LR215050.1"/>
</dbReference>
<sequence length="358" mass="41828">MGDTIKNLVKFIEENILEDLSIKNLESNFNYSERHIRRVFKNQTNVSIHPYITQRKMTYALFDLKTNIESVKDLYLKYGYNSHDSFSRAFKRTFNVSPKNYQKINTTITLKEITPHALAPLIEFQNEDHSLYKFEHLYWEENKNKNKLTPIILDIDNYGSSSIEKVIQYGFSPLNIYKLSANDIGRIELNKYIDTIVTKRNINQNTNIMFIVYADSVTDCVKLLIDTIINKNQMLLIVNESNKELADIDRLLYHLTVSFNRSTVIKLEQLKKVFYPTPTFVKAYTFDSYASIFDTNFINEIGRFEHIVASIACNHIIDVNLLASIINHINDKNKVKITVIPSYSKIQEKPFEIMIYAK</sequence>
<dbReference type="Proteomes" id="UP000290909">
    <property type="component" value="Chromosome"/>
</dbReference>
<evidence type="ECO:0000256" key="3">
    <source>
        <dbReference type="ARBA" id="ARBA00023163"/>
    </source>
</evidence>
<dbReference type="PROSITE" id="PS01124">
    <property type="entry name" value="HTH_ARAC_FAMILY_2"/>
    <property type="match status" value="1"/>
</dbReference>
<name>A0A449BIW3_9MOLU</name>
<accession>A0A449BIW3</accession>
<evidence type="ECO:0000256" key="2">
    <source>
        <dbReference type="ARBA" id="ARBA00023125"/>
    </source>
</evidence>
<dbReference type="PANTHER" id="PTHR47504:SF5">
    <property type="entry name" value="RIGHT ORIGIN-BINDING PROTEIN"/>
    <property type="match status" value="1"/>
</dbReference>
<keyword evidence="1" id="KW-0805">Transcription regulation</keyword>
<dbReference type="GO" id="GO:0043565">
    <property type="term" value="F:sequence-specific DNA binding"/>
    <property type="evidence" value="ECO:0007669"/>
    <property type="project" value="InterPro"/>
</dbReference>
<dbReference type="Gene3D" id="1.10.10.60">
    <property type="entry name" value="Homeodomain-like"/>
    <property type="match status" value="2"/>
</dbReference>
<proteinExistence type="predicted"/>
<keyword evidence="2" id="KW-0238">DNA-binding</keyword>
<gene>
    <name evidence="5" type="primary">marA</name>
    <name evidence="5" type="ORF">NCTC10172_00410</name>
</gene>
<dbReference type="InterPro" id="IPR009057">
    <property type="entry name" value="Homeodomain-like_sf"/>
</dbReference>
<evidence type="ECO:0000256" key="1">
    <source>
        <dbReference type="ARBA" id="ARBA00023015"/>
    </source>
</evidence>
<dbReference type="AlphaFoldDB" id="A0A449BIW3"/>
<evidence type="ECO:0000259" key="4">
    <source>
        <dbReference type="PROSITE" id="PS01124"/>
    </source>
</evidence>
<dbReference type="PRINTS" id="PR00032">
    <property type="entry name" value="HTHARAC"/>
</dbReference>
<dbReference type="InterPro" id="IPR020449">
    <property type="entry name" value="Tscrpt_reg_AraC-type_HTH"/>
</dbReference>
<dbReference type="PANTHER" id="PTHR47504">
    <property type="entry name" value="RIGHT ORIGIN-BINDING PROTEIN"/>
    <property type="match status" value="1"/>
</dbReference>
<dbReference type="InterPro" id="IPR018060">
    <property type="entry name" value="HTH_AraC"/>
</dbReference>
<evidence type="ECO:0000313" key="5">
    <source>
        <dbReference type="EMBL" id="VEU82399.1"/>
    </source>
</evidence>
<feature type="domain" description="HTH araC/xylS-type" evidence="4">
    <location>
        <begin position="6"/>
        <end position="104"/>
    </location>
</feature>
<dbReference type="EMBL" id="LR215050">
    <property type="protein sequence ID" value="VEU82399.1"/>
    <property type="molecule type" value="Genomic_DNA"/>
</dbReference>
<protein>
    <submittedName>
        <fullName evidence="5">Multiple antibiotic resistance protein marA</fullName>
    </submittedName>
</protein>
<organism evidence="5 6">
    <name type="scientific">Acholeplasma hippikon</name>
    <dbReference type="NCBI Taxonomy" id="264636"/>
    <lineage>
        <taxon>Bacteria</taxon>
        <taxon>Bacillati</taxon>
        <taxon>Mycoplasmatota</taxon>
        <taxon>Mollicutes</taxon>
        <taxon>Acholeplasmatales</taxon>
        <taxon>Acholeplasmataceae</taxon>
        <taxon>Acholeplasma</taxon>
    </lineage>
</organism>
<dbReference type="SMART" id="SM00342">
    <property type="entry name" value="HTH_ARAC"/>
    <property type="match status" value="1"/>
</dbReference>
<dbReference type="Pfam" id="PF12833">
    <property type="entry name" value="HTH_18"/>
    <property type="match status" value="1"/>
</dbReference>
<dbReference type="SUPFAM" id="SSF46689">
    <property type="entry name" value="Homeodomain-like"/>
    <property type="match status" value="2"/>
</dbReference>
<keyword evidence="6" id="KW-1185">Reference proteome</keyword>